<dbReference type="OrthoDB" id="1862401at2759"/>
<sequence>MADVKVISSNIIQPGNIDQSGQAKIHLTPSDLNLLYLDYIQRGLLFPKPDPKTRFISRLKTSLSTTLDTYFPFAGRLVKVNNQEDNTVSFYIDCNDILGAKFVHAKADSVSVSDFLQPNGSVPESFKLFFPVNGLRNIDGLSEPLLAVQVTEIKDGIFISFGYNHLVANGVSMWKFLQDWSKICLNDQQENLLQPLILKEWFLDRIDFPVHIPVSEIETEKVIRGERLTKERVFHFTKKNISDLKAKVEVEIGSSDLKISSLQAVLGHVWQSIAKHGSLNREEEMRCMLAADFRQRLNPPLHKECFGNVIHNVIATASVGELQDGGLGLAALRISESLKSLTNENYTTYAENWVRNGKIPRIDVASRMGDNSLIVTSSPWFKVYANDFGWGKPIAVRAGPANGIGGKLVVFQGIEEGSIDVHAILTLSLWSDVLDDIESMQNVTTT</sequence>
<keyword evidence="1" id="KW-0808">Transferase</keyword>
<dbReference type="AlphaFoldDB" id="A0A087G7B2"/>
<keyword evidence="3" id="KW-1185">Reference proteome</keyword>
<gene>
    <name evidence="2" type="ordered locus">AALP_Aa8g156600</name>
</gene>
<dbReference type="Gramene" id="KFK25764">
    <property type="protein sequence ID" value="KFK25764"/>
    <property type="gene ID" value="AALP_AA8G156600"/>
</dbReference>
<dbReference type="InterPro" id="IPR051283">
    <property type="entry name" value="Sec_Metabolite_Acyltrans"/>
</dbReference>
<accession>A0A087G7B2</accession>
<reference evidence="3" key="1">
    <citation type="journal article" date="2015" name="Nat. Plants">
        <title>Genome expansion of Arabis alpina linked with retrotransposition and reduced symmetric DNA methylation.</title>
        <authorList>
            <person name="Willing E.M."/>
            <person name="Rawat V."/>
            <person name="Mandakova T."/>
            <person name="Maumus F."/>
            <person name="James G.V."/>
            <person name="Nordstroem K.J."/>
            <person name="Becker C."/>
            <person name="Warthmann N."/>
            <person name="Chica C."/>
            <person name="Szarzynska B."/>
            <person name="Zytnicki M."/>
            <person name="Albani M.C."/>
            <person name="Kiefer C."/>
            <person name="Bergonzi S."/>
            <person name="Castaings L."/>
            <person name="Mateos J.L."/>
            <person name="Berns M.C."/>
            <person name="Bujdoso N."/>
            <person name="Piofczyk T."/>
            <person name="de Lorenzo L."/>
            <person name="Barrero-Sicilia C."/>
            <person name="Mateos I."/>
            <person name="Piednoel M."/>
            <person name="Hagmann J."/>
            <person name="Chen-Min-Tao R."/>
            <person name="Iglesias-Fernandez R."/>
            <person name="Schuster S.C."/>
            <person name="Alonso-Blanco C."/>
            <person name="Roudier F."/>
            <person name="Carbonero P."/>
            <person name="Paz-Ares J."/>
            <person name="Davis S.J."/>
            <person name="Pecinka A."/>
            <person name="Quesneville H."/>
            <person name="Colot V."/>
            <person name="Lysak M.A."/>
            <person name="Weigel D."/>
            <person name="Coupland G."/>
            <person name="Schneeberger K."/>
        </authorList>
    </citation>
    <scope>NUCLEOTIDE SEQUENCE [LARGE SCALE GENOMIC DNA]</scope>
    <source>
        <strain evidence="3">cv. Pajares</strain>
    </source>
</reference>
<dbReference type="EMBL" id="CM002876">
    <property type="protein sequence ID" value="KFK25764.1"/>
    <property type="molecule type" value="Genomic_DNA"/>
</dbReference>
<dbReference type="InterPro" id="IPR023213">
    <property type="entry name" value="CAT-like_dom_sf"/>
</dbReference>
<name>A0A087G7B2_ARAAL</name>
<evidence type="ECO:0000313" key="2">
    <source>
        <dbReference type="EMBL" id="KFK25764.1"/>
    </source>
</evidence>
<organism evidence="2 3">
    <name type="scientific">Arabis alpina</name>
    <name type="common">Alpine rock-cress</name>
    <dbReference type="NCBI Taxonomy" id="50452"/>
    <lineage>
        <taxon>Eukaryota</taxon>
        <taxon>Viridiplantae</taxon>
        <taxon>Streptophyta</taxon>
        <taxon>Embryophyta</taxon>
        <taxon>Tracheophyta</taxon>
        <taxon>Spermatophyta</taxon>
        <taxon>Magnoliopsida</taxon>
        <taxon>eudicotyledons</taxon>
        <taxon>Gunneridae</taxon>
        <taxon>Pentapetalae</taxon>
        <taxon>rosids</taxon>
        <taxon>malvids</taxon>
        <taxon>Brassicales</taxon>
        <taxon>Brassicaceae</taxon>
        <taxon>Arabideae</taxon>
        <taxon>Arabis</taxon>
    </lineage>
</organism>
<dbReference type="Gene3D" id="3.30.559.10">
    <property type="entry name" value="Chloramphenicol acetyltransferase-like domain"/>
    <property type="match status" value="2"/>
</dbReference>
<dbReference type="Pfam" id="PF02458">
    <property type="entry name" value="Transferase"/>
    <property type="match status" value="1"/>
</dbReference>
<dbReference type="PANTHER" id="PTHR31896">
    <property type="entry name" value="FAMILY REGULATORY PROTEIN, PUTATIVE (AFU_ORTHOLOGUE AFUA_3G14730)-RELATED"/>
    <property type="match status" value="1"/>
</dbReference>
<dbReference type="eggNOG" id="ENOG502QVP8">
    <property type="taxonomic scope" value="Eukaryota"/>
</dbReference>
<dbReference type="Proteomes" id="UP000029120">
    <property type="component" value="Chromosome 8"/>
</dbReference>
<dbReference type="PANTHER" id="PTHR31896:SF31">
    <property type="entry name" value="HXXXD-TYPE ACYL-TRANSFERASE FAMILY PROTEIN"/>
    <property type="match status" value="1"/>
</dbReference>
<protein>
    <submittedName>
        <fullName evidence="2">Uncharacterized protein</fullName>
    </submittedName>
</protein>
<dbReference type="OMA" id="TISFCIN"/>
<evidence type="ECO:0000256" key="1">
    <source>
        <dbReference type="ARBA" id="ARBA00022679"/>
    </source>
</evidence>
<dbReference type="GO" id="GO:0016740">
    <property type="term" value="F:transferase activity"/>
    <property type="evidence" value="ECO:0007669"/>
    <property type="project" value="UniProtKB-KW"/>
</dbReference>
<proteinExistence type="predicted"/>
<evidence type="ECO:0000313" key="3">
    <source>
        <dbReference type="Proteomes" id="UP000029120"/>
    </source>
</evidence>